<feature type="chain" id="PRO_5021261805" description="CBM-cenC domain-containing protein" evidence="1">
    <location>
        <begin position="23"/>
        <end position="195"/>
    </location>
</feature>
<dbReference type="Gene3D" id="2.60.120.260">
    <property type="entry name" value="Galactose-binding domain-like"/>
    <property type="match status" value="1"/>
</dbReference>
<dbReference type="Proteomes" id="UP000316093">
    <property type="component" value="Chromosome"/>
</dbReference>
<dbReference type="KEGG" id="lpy:FIV34_05715"/>
<sequence>MKACISLGLLALSLAAAATATASNNLNPRGIPACTSAGNDDVCRLPVRNGHFSTGTLEGWESVSVPGVGRDIDGNAYAVTPPGSAIRQTVAVNTLNLTADSTFILHFRVLAESGDGSIDARLALRDDTGKHRVELGRTTVHARRGQWSVGELVVAGQPFANPAHVEVTLANDSLGGTRVQVDDVYLLENVNAGAF</sequence>
<organism evidence="2 3">
    <name type="scientific">Luteibacter pinisoli</name>
    <dbReference type="NCBI Taxonomy" id="2589080"/>
    <lineage>
        <taxon>Bacteria</taxon>
        <taxon>Pseudomonadati</taxon>
        <taxon>Pseudomonadota</taxon>
        <taxon>Gammaproteobacteria</taxon>
        <taxon>Lysobacterales</taxon>
        <taxon>Rhodanobacteraceae</taxon>
        <taxon>Luteibacter</taxon>
    </lineage>
</organism>
<evidence type="ECO:0000313" key="2">
    <source>
        <dbReference type="EMBL" id="QDE38732.1"/>
    </source>
</evidence>
<evidence type="ECO:0000313" key="3">
    <source>
        <dbReference type="Proteomes" id="UP000316093"/>
    </source>
</evidence>
<gene>
    <name evidence="2" type="ORF">FIV34_05715</name>
</gene>
<dbReference type="AlphaFoldDB" id="A0A4Y5Z0C9"/>
<evidence type="ECO:0008006" key="4">
    <source>
        <dbReference type="Google" id="ProtNLM"/>
    </source>
</evidence>
<accession>A0A4Y5Z0C9</accession>
<proteinExistence type="predicted"/>
<name>A0A4Y5Z0C9_9GAMM</name>
<reference evidence="2 3" key="1">
    <citation type="submission" date="2019-06" db="EMBL/GenBank/DDBJ databases">
        <title>A complete genome sequence for Luteibacter pinisoli MAH-14.</title>
        <authorList>
            <person name="Baltrus D.A."/>
        </authorList>
    </citation>
    <scope>NUCLEOTIDE SEQUENCE [LARGE SCALE GENOMIC DNA]</scope>
    <source>
        <strain evidence="2 3">MAH-14</strain>
    </source>
</reference>
<feature type="signal peptide" evidence="1">
    <location>
        <begin position="1"/>
        <end position="22"/>
    </location>
</feature>
<dbReference type="EMBL" id="CP041046">
    <property type="protein sequence ID" value="QDE38732.1"/>
    <property type="molecule type" value="Genomic_DNA"/>
</dbReference>
<evidence type="ECO:0000256" key="1">
    <source>
        <dbReference type="SAM" id="SignalP"/>
    </source>
</evidence>
<protein>
    <recommendedName>
        <fullName evidence="4">CBM-cenC domain-containing protein</fullName>
    </recommendedName>
</protein>
<dbReference type="RefSeq" id="WP_139980520.1">
    <property type="nucleotide sequence ID" value="NZ_CP041046.1"/>
</dbReference>
<dbReference type="OrthoDB" id="5957600at2"/>
<keyword evidence="3" id="KW-1185">Reference proteome</keyword>
<keyword evidence="1" id="KW-0732">Signal</keyword>